<reference evidence="1" key="1">
    <citation type="submission" date="2023-06" db="EMBL/GenBank/DDBJ databases">
        <title>Genome-scale phylogeny and comparative genomics of the fungal order Sordariales.</title>
        <authorList>
            <consortium name="Lawrence Berkeley National Laboratory"/>
            <person name="Hensen N."/>
            <person name="Bonometti L."/>
            <person name="Westerberg I."/>
            <person name="Brannstrom I.O."/>
            <person name="Guillou S."/>
            <person name="Cros-Aarteil S."/>
            <person name="Calhoun S."/>
            <person name="Haridas S."/>
            <person name="Kuo A."/>
            <person name="Mondo S."/>
            <person name="Pangilinan J."/>
            <person name="Riley R."/>
            <person name="LaButti K."/>
            <person name="Andreopoulos B."/>
            <person name="Lipzen A."/>
            <person name="Chen C."/>
            <person name="Yanf M."/>
            <person name="Daum C."/>
            <person name="Ng V."/>
            <person name="Clum A."/>
            <person name="Steindorff A."/>
            <person name="Ohm R."/>
            <person name="Martin F."/>
            <person name="Silar P."/>
            <person name="Natvig D."/>
            <person name="Lalanne C."/>
            <person name="Gautier V."/>
            <person name="Ament-velasquez S.L."/>
            <person name="Kruys A."/>
            <person name="Hutchinson M.I."/>
            <person name="Powell A.J."/>
            <person name="Barry K."/>
            <person name="Miller A.N."/>
            <person name="Grigoriev I.V."/>
            <person name="Debuchy R."/>
            <person name="Gladieux P."/>
            <person name="Thoren M.H."/>
            <person name="Johannesson H."/>
        </authorList>
    </citation>
    <scope>NUCLEOTIDE SEQUENCE</scope>
    <source>
        <strain evidence="1">SMH3391-2</strain>
    </source>
</reference>
<comment type="caution">
    <text evidence="1">The sequence shown here is derived from an EMBL/GenBank/DDBJ whole genome shotgun (WGS) entry which is preliminary data.</text>
</comment>
<accession>A0AA39U5Q9</accession>
<gene>
    <name evidence="1" type="ORF">B0T17DRAFT_402990</name>
</gene>
<evidence type="ECO:0000313" key="2">
    <source>
        <dbReference type="Proteomes" id="UP001174934"/>
    </source>
</evidence>
<organism evidence="1 2">
    <name type="scientific">Bombardia bombarda</name>
    <dbReference type="NCBI Taxonomy" id="252184"/>
    <lineage>
        <taxon>Eukaryota</taxon>
        <taxon>Fungi</taxon>
        <taxon>Dikarya</taxon>
        <taxon>Ascomycota</taxon>
        <taxon>Pezizomycotina</taxon>
        <taxon>Sordariomycetes</taxon>
        <taxon>Sordariomycetidae</taxon>
        <taxon>Sordariales</taxon>
        <taxon>Lasiosphaeriaceae</taxon>
        <taxon>Bombardia</taxon>
    </lineage>
</organism>
<protein>
    <submittedName>
        <fullName evidence="1">Uncharacterized protein</fullName>
    </submittedName>
</protein>
<name>A0AA39U5Q9_9PEZI</name>
<dbReference type="EMBL" id="JAULSR010000009">
    <property type="protein sequence ID" value="KAK0612320.1"/>
    <property type="molecule type" value="Genomic_DNA"/>
</dbReference>
<dbReference type="Proteomes" id="UP001174934">
    <property type="component" value="Unassembled WGS sequence"/>
</dbReference>
<keyword evidence="2" id="KW-1185">Reference proteome</keyword>
<evidence type="ECO:0000313" key="1">
    <source>
        <dbReference type="EMBL" id="KAK0612320.1"/>
    </source>
</evidence>
<dbReference type="AlphaFoldDB" id="A0AA39U5Q9"/>
<proteinExistence type="predicted"/>
<sequence>MYHVYRQIPATTDDTHAADGTDHSLSCLNGLLVSWPMQAWSEGETQNEGKREKCGYFGELGRLEVACPVAINQRLHEVCGKARTQEKTLSGRLVPNGALCNHDHRQANDRQWEIEAGPIHRPFETQWGREGGVDKKKKETKHGRFPYCRHSNITLHGCPHPFGISLAYTLYIFHGNWVHRLVIHVLLDELIRSAKTKQVLRSIFELTVAIVEDFSFQG</sequence>